<comment type="caution">
    <text evidence="1">The sequence shown here is derived from an EMBL/GenBank/DDBJ whole genome shotgun (WGS) entry which is preliminary data.</text>
</comment>
<protein>
    <recommendedName>
        <fullName evidence="3">DDE-1 domain-containing protein</fullName>
    </recommendedName>
</protein>
<dbReference type="EMBL" id="VTPC01091056">
    <property type="protein sequence ID" value="KAF2879900.1"/>
    <property type="molecule type" value="Genomic_DNA"/>
</dbReference>
<proteinExistence type="predicted"/>
<dbReference type="OrthoDB" id="7489787at2759"/>
<reference evidence="1" key="1">
    <citation type="submission" date="2019-08" db="EMBL/GenBank/DDBJ databases">
        <title>The genome of the North American firefly Photinus pyralis.</title>
        <authorList>
            <consortium name="Photinus pyralis genome working group"/>
            <person name="Fallon T.R."/>
            <person name="Sander Lower S.E."/>
            <person name="Weng J.-K."/>
        </authorList>
    </citation>
    <scope>NUCLEOTIDE SEQUENCE</scope>
    <source>
        <strain evidence="1">TRF0915ILg1</strain>
        <tissue evidence="1">Whole body</tissue>
    </source>
</reference>
<dbReference type="Proteomes" id="UP000801492">
    <property type="component" value="Unassembled WGS sequence"/>
</dbReference>
<dbReference type="AlphaFoldDB" id="A0A8K0FVZ2"/>
<keyword evidence="2" id="KW-1185">Reference proteome</keyword>
<accession>A0A8K0FVZ2</accession>
<evidence type="ECO:0000313" key="2">
    <source>
        <dbReference type="Proteomes" id="UP000801492"/>
    </source>
</evidence>
<organism evidence="1 2">
    <name type="scientific">Ignelater luminosus</name>
    <name type="common">Cucubano</name>
    <name type="synonym">Pyrophorus luminosus</name>
    <dbReference type="NCBI Taxonomy" id="2038154"/>
    <lineage>
        <taxon>Eukaryota</taxon>
        <taxon>Metazoa</taxon>
        <taxon>Ecdysozoa</taxon>
        <taxon>Arthropoda</taxon>
        <taxon>Hexapoda</taxon>
        <taxon>Insecta</taxon>
        <taxon>Pterygota</taxon>
        <taxon>Neoptera</taxon>
        <taxon>Endopterygota</taxon>
        <taxon>Coleoptera</taxon>
        <taxon>Polyphaga</taxon>
        <taxon>Elateriformia</taxon>
        <taxon>Elateroidea</taxon>
        <taxon>Elateridae</taxon>
        <taxon>Agrypninae</taxon>
        <taxon>Pyrophorini</taxon>
        <taxon>Ignelater</taxon>
    </lineage>
</organism>
<name>A0A8K0FVZ2_IGNLU</name>
<sequence>MGRSVEGKKRIKLGAAGIEAVANEYAKANNVKYPAKWDEDESAGRQWYRTFRLIYRNRISLIKPEVTSLDRMAHFNKPNIEMFFKKLAEIYSKHPLQPQNVWNPDETDSLIVHKPVRVIGDIKAKQTGTVTSKERGINVSMIACVSAVGTFVPPAIIFPHVHYKEHMINNAPPGTIGMATWSYAEPFVKYL</sequence>
<gene>
    <name evidence="1" type="ORF">ILUMI_26269</name>
</gene>
<evidence type="ECO:0000313" key="1">
    <source>
        <dbReference type="EMBL" id="KAF2879900.1"/>
    </source>
</evidence>
<evidence type="ECO:0008006" key="3">
    <source>
        <dbReference type="Google" id="ProtNLM"/>
    </source>
</evidence>